<sequence length="410" mass="47767">MERMEEKVPGAKYDPLQYFLSDSNWDWHPVNDQLAKDADKLLGGRKDSALLIDECGIPKKGKMSVGVSRQWCGQLGKNDNCQVAVFATLGYGRFSMPIDYRLYLPKSWTNDEERCLRAKVPADKIVFQTKHEQALDMVFHARKNGVRFNWVGCDGFYGKNSKFLRVLEDNDETFMADVHKNQLVYLENPNPEVPEAKSNKGKCPSKLKAQEQDIRVDEWVKQQPDNAWKRTKVRKTTKGHLIVDILHREVWLWDGEEAEARKWHLVVRREINSPGEIKYSLSNAPSNTSTRRLAYMQAQRYWVERPFQDAKNECGMGDYQARGWLAWHHHMTMVMMAMLFMVEQRLHHQVGVPLLSCTDITTLLKSILPRRDVGEDEIIRQLRERHRKRQASIDFACEKQRNSDLLPQPL</sequence>
<gene>
    <name evidence="2" type="ORF">Q3M24_01295</name>
</gene>
<organism evidence="2">
    <name type="scientific">Candidatus Electrothrix aestuarii</name>
    <dbReference type="NCBI Taxonomy" id="3062594"/>
    <lineage>
        <taxon>Bacteria</taxon>
        <taxon>Pseudomonadati</taxon>
        <taxon>Thermodesulfobacteriota</taxon>
        <taxon>Desulfobulbia</taxon>
        <taxon>Desulfobulbales</taxon>
        <taxon>Desulfobulbaceae</taxon>
        <taxon>Candidatus Electrothrix</taxon>
    </lineage>
</organism>
<evidence type="ECO:0000259" key="1">
    <source>
        <dbReference type="Pfam" id="PF13546"/>
    </source>
</evidence>
<name>A0AAU8LW05_9BACT</name>
<dbReference type="PANTHER" id="PTHR33627:SF1">
    <property type="entry name" value="TRANSPOSASE"/>
    <property type="match status" value="1"/>
</dbReference>
<dbReference type="PANTHER" id="PTHR33627">
    <property type="entry name" value="TRANSPOSASE"/>
    <property type="match status" value="1"/>
</dbReference>
<dbReference type="AlphaFoldDB" id="A0AAU8LW05"/>
<dbReference type="InterPro" id="IPR038721">
    <property type="entry name" value="IS701-like_DDE_dom"/>
</dbReference>
<dbReference type="InterPro" id="IPR012337">
    <property type="entry name" value="RNaseH-like_sf"/>
</dbReference>
<evidence type="ECO:0000313" key="2">
    <source>
        <dbReference type="EMBL" id="XCN73416.1"/>
    </source>
</evidence>
<reference evidence="2" key="2">
    <citation type="submission" date="2024-06" db="EMBL/GenBank/DDBJ databases">
        <authorList>
            <person name="Plum-Jensen L.E."/>
            <person name="Schramm A."/>
            <person name="Marshall I.P.G."/>
        </authorList>
    </citation>
    <scope>NUCLEOTIDE SEQUENCE</scope>
    <source>
        <strain evidence="2">Rat1</strain>
    </source>
</reference>
<dbReference type="InterPro" id="IPR039365">
    <property type="entry name" value="IS701-like"/>
</dbReference>
<dbReference type="NCBIfam" id="NF033540">
    <property type="entry name" value="transpos_IS701"/>
    <property type="match status" value="1"/>
</dbReference>
<dbReference type="Pfam" id="PF13546">
    <property type="entry name" value="DDE_5"/>
    <property type="match status" value="1"/>
</dbReference>
<dbReference type="EMBL" id="CP159373">
    <property type="protein sequence ID" value="XCN73416.1"/>
    <property type="molecule type" value="Genomic_DNA"/>
</dbReference>
<protein>
    <submittedName>
        <fullName evidence="2">IS701 family transposase</fullName>
    </submittedName>
</protein>
<dbReference type="KEGG" id="eaj:Q3M24_01295"/>
<feature type="domain" description="Transposase IS701-like DDE" evidence="1">
    <location>
        <begin position="1"/>
        <end position="239"/>
    </location>
</feature>
<dbReference type="SUPFAM" id="SSF53098">
    <property type="entry name" value="Ribonuclease H-like"/>
    <property type="match status" value="1"/>
</dbReference>
<reference evidence="2" key="1">
    <citation type="journal article" date="2024" name="Syst. Appl. Microbiol.">
        <title>First single-strain enrichments of Electrothrix cable bacteria, description of E. aestuarii sp. nov. and E. rattekaaiensis sp. nov., and proposal of a cable bacteria taxonomy following the rules of the SeqCode.</title>
        <authorList>
            <person name="Plum-Jensen L.E."/>
            <person name="Schramm A."/>
            <person name="Marshall I.P.G."/>
        </authorList>
    </citation>
    <scope>NUCLEOTIDE SEQUENCE</scope>
    <source>
        <strain evidence="2">Rat1</strain>
    </source>
</reference>
<accession>A0AAU8LW05</accession>
<proteinExistence type="predicted"/>